<dbReference type="RefSeq" id="WP_248353872.1">
    <property type="nucleotide sequence ID" value="NZ_AP025591.1"/>
</dbReference>
<keyword evidence="3" id="KW-1185">Reference proteome</keyword>
<accession>A0ABM7X0C9</accession>
<organism evidence="2 3">
    <name type="scientific">Anaeromyxobacter oryzae</name>
    <dbReference type="NCBI Taxonomy" id="2918170"/>
    <lineage>
        <taxon>Bacteria</taxon>
        <taxon>Pseudomonadati</taxon>
        <taxon>Myxococcota</taxon>
        <taxon>Myxococcia</taxon>
        <taxon>Myxococcales</taxon>
        <taxon>Cystobacterineae</taxon>
        <taxon>Anaeromyxobacteraceae</taxon>
        <taxon>Anaeromyxobacter</taxon>
    </lineage>
</organism>
<gene>
    <name evidence="2" type="ORF">AMOR_42470</name>
</gene>
<evidence type="ECO:0000313" key="2">
    <source>
        <dbReference type="EMBL" id="BDG05251.1"/>
    </source>
</evidence>
<feature type="domain" description="ZU5" evidence="1">
    <location>
        <begin position="50"/>
        <end position="176"/>
    </location>
</feature>
<dbReference type="PROSITE" id="PS51257">
    <property type="entry name" value="PROKAR_LIPOPROTEIN"/>
    <property type="match status" value="1"/>
</dbReference>
<dbReference type="InterPro" id="IPR000906">
    <property type="entry name" value="ZU5_dom"/>
</dbReference>
<evidence type="ECO:0000313" key="3">
    <source>
        <dbReference type="Proteomes" id="UP001162891"/>
    </source>
</evidence>
<dbReference type="EMBL" id="AP025591">
    <property type="protein sequence ID" value="BDG05251.1"/>
    <property type="molecule type" value="Genomic_DNA"/>
</dbReference>
<protein>
    <recommendedName>
        <fullName evidence="1">ZU5 domain-containing protein</fullName>
    </recommendedName>
</protein>
<evidence type="ECO:0000259" key="1">
    <source>
        <dbReference type="PROSITE" id="PS51145"/>
    </source>
</evidence>
<dbReference type="Gene3D" id="2.60.220.30">
    <property type="match status" value="1"/>
</dbReference>
<proteinExistence type="predicted"/>
<name>A0ABM7X0C9_9BACT</name>
<dbReference type="Proteomes" id="UP001162891">
    <property type="component" value="Chromosome"/>
</dbReference>
<sequence>MSHRGQLGCVLLLAGIACVSPSNDGTGLAGPGAGALVPTPTPPGAPLALPVATATIPAAGGTLSSADGALTLTVPAGAVAVPTDFTIAAIGNTARGAVGSAFRLGPEGTTFTTPVTLTLAAPTSYPNGASIADVGVEYQDATGYWHRVEPVTRNAAANTLTVQARHFSDWAVTWQTGTPAAEGPITLVQTVGTPMTATGRATLFLQGDDASDTVYVMTGSLTLAEPSYTVNDAQCAPVQATLTLPFSVAEVHKSAPPVFRWGIGATWELACTAPGGAATTELLPALFDTMSINLTRCGGDYAAGQVVEADRLAGTYTKDCGVEGRVSATWDLRTCATGLPCALPDCRAGVTACDAATGVQSCVDAGTFVAAGTECGTGEVCTAAGACVACTDGTACPPANPCNATGAIACALGAVCLDGPFLGAGASCDAARSLYCAPSGACTCQAGVACGPLASDPCHLAETTCPGGIETCAAIATPNPGASCDPGQKLFCDVTGACACQAEQPCTLAAPDACHVGKTECTTGVAACVAEITPGASCDAARNLFCDPAGACTCEADVACDLPTPPDACHEGRTDCSSGVAVCVAKPKPGASCDAAQGLFCDASGGCTCAGGQACALETPDACHVGVTSCATGAAVCTPEVVAGASCGGAFYCDPSGACTCQADVLCGPLATDRCHEARTVCPGGVSTCAATPTALPPGTSCDAALDLFCDPTGSCTCQANALCALAMPDPCHEGKTECSSGDPLCASTQLPDGTLCTVDGGGQGVCLSGVCQL</sequence>
<reference evidence="3" key="1">
    <citation type="journal article" date="2022" name="Int. J. Syst. Evol. Microbiol.">
        <title>Anaeromyxobacter oryzae sp. nov., Anaeromyxobacter diazotrophicus sp. nov. and Anaeromyxobacter paludicola sp. nov., isolated from paddy soils.</title>
        <authorList>
            <person name="Itoh H."/>
            <person name="Xu Z."/>
            <person name="Mise K."/>
            <person name="Masuda Y."/>
            <person name="Ushijima N."/>
            <person name="Hayakawa C."/>
            <person name="Shiratori Y."/>
            <person name="Senoo K."/>
        </authorList>
    </citation>
    <scope>NUCLEOTIDE SEQUENCE [LARGE SCALE GENOMIC DNA]</scope>
    <source>
        <strain evidence="3">Red232</strain>
    </source>
</reference>
<dbReference type="PROSITE" id="PS51145">
    <property type="entry name" value="ZU5"/>
    <property type="match status" value="1"/>
</dbReference>